<evidence type="ECO:0000256" key="2">
    <source>
        <dbReference type="ARBA" id="ARBA00011974"/>
    </source>
</evidence>
<accession>A0A9D1GR35</accession>
<dbReference type="Proteomes" id="UP000886758">
    <property type="component" value="Unassembled WGS sequence"/>
</dbReference>
<protein>
    <recommendedName>
        <fullName evidence="2">adenosylhomocysteine nucleosidase</fullName>
        <ecNumber evidence="2">3.2.2.9</ecNumber>
    </recommendedName>
</protein>
<evidence type="ECO:0000313" key="8">
    <source>
        <dbReference type="Proteomes" id="UP000886758"/>
    </source>
</evidence>
<proteinExistence type="predicted"/>
<keyword evidence="3" id="KW-0028">Amino-acid biosynthesis</keyword>
<evidence type="ECO:0000256" key="1">
    <source>
        <dbReference type="ARBA" id="ARBA00004945"/>
    </source>
</evidence>
<dbReference type="EC" id="3.2.2.9" evidence="2"/>
<dbReference type="InterPro" id="IPR010049">
    <property type="entry name" value="MTA_SAH_Nsdase"/>
</dbReference>
<evidence type="ECO:0000259" key="6">
    <source>
        <dbReference type="Pfam" id="PF01048"/>
    </source>
</evidence>
<dbReference type="GO" id="GO:0019509">
    <property type="term" value="P:L-methionine salvage from methylthioadenosine"/>
    <property type="evidence" value="ECO:0007669"/>
    <property type="project" value="InterPro"/>
</dbReference>
<comment type="pathway">
    <text evidence="1">Amino-acid biosynthesis; L-methionine biosynthesis via salvage pathway; S-methyl-5-thio-alpha-D-ribose 1-phosphate from S-methyl-5'-thioadenosine (hydrolase route): step 1/2.</text>
</comment>
<sequence>MIGIIGAMKEEIDLLCEQLEDSCAVTICGTTFRKGRLDHQSVVIAHSGVGKVNAALSTTVLISHFHCDFIINTGIAGGIFGVKTEEIVIGQRLKYYDVDCTFAGYAIGQVPQEPAEYLPDLADINKVEQALQELDLPYRLSTIYSGDCFVDDIRLLAKVDTSGCCVAEMEGAAVAHVAAKSGVRFLVLRYVSDLVGMPNQIEDYQAFEQLMARRSALICLRVLKKLA</sequence>
<keyword evidence="4 7" id="KW-0378">Hydrolase</keyword>
<evidence type="ECO:0000256" key="4">
    <source>
        <dbReference type="ARBA" id="ARBA00022801"/>
    </source>
</evidence>
<dbReference type="Gene3D" id="3.40.50.1580">
    <property type="entry name" value="Nucleoside phosphorylase domain"/>
    <property type="match status" value="1"/>
</dbReference>
<dbReference type="NCBIfam" id="NF004079">
    <property type="entry name" value="PRK05584.1"/>
    <property type="match status" value="1"/>
</dbReference>
<keyword evidence="5" id="KW-0486">Methionine biosynthesis</keyword>
<organism evidence="7 8">
    <name type="scientific">Candidatus Pelethenecus faecipullorum</name>
    <dbReference type="NCBI Taxonomy" id="2840900"/>
    <lineage>
        <taxon>Bacteria</taxon>
        <taxon>Bacillati</taxon>
        <taxon>Mycoplasmatota</taxon>
        <taxon>Mollicutes</taxon>
        <taxon>Candidatus Pelethenecus</taxon>
    </lineage>
</organism>
<dbReference type="InterPro" id="IPR035994">
    <property type="entry name" value="Nucleoside_phosphorylase_sf"/>
</dbReference>
<dbReference type="PANTHER" id="PTHR46832">
    <property type="entry name" value="5'-METHYLTHIOADENOSINE/S-ADENOSYLHOMOCYSTEINE NUCLEOSIDASE"/>
    <property type="match status" value="1"/>
</dbReference>
<dbReference type="EMBL" id="DVLF01000145">
    <property type="protein sequence ID" value="HIT50289.1"/>
    <property type="molecule type" value="Genomic_DNA"/>
</dbReference>
<dbReference type="PANTHER" id="PTHR46832:SF1">
    <property type="entry name" value="5'-METHYLTHIOADENOSINE_S-ADENOSYLHOMOCYSTEINE NUCLEOSIDASE"/>
    <property type="match status" value="1"/>
</dbReference>
<evidence type="ECO:0000256" key="3">
    <source>
        <dbReference type="ARBA" id="ARBA00022605"/>
    </source>
</evidence>
<dbReference type="GO" id="GO:0008930">
    <property type="term" value="F:methylthioadenosine nucleosidase activity"/>
    <property type="evidence" value="ECO:0007669"/>
    <property type="project" value="InterPro"/>
</dbReference>
<reference evidence="7" key="1">
    <citation type="submission" date="2020-10" db="EMBL/GenBank/DDBJ databases">
        <authorList>
            <person name="Gilroy R."/>
        </authorList>
    </citation>
    <scope>NUCLEOTIDE SEQUENCE</scope>
    <source>
        <strain evidence="7">ChiW17-6978</strain>
    </source>
</reference>
<comment type="caution">
    <text evidence="7">The sequence shown here is derived from an EMBL/GenBank/DDBJ whole genome shotgun (WGS) entry which is preliminary data.</text>
</comment>
<dbReference type="Pfam" id="PF01048">
    <property type="entry name" value="PNP_UDP_1"/>
    <property type="match status" value="1"/>
</dbReference>
<dbReference type="CDD" id="cd09008">
    <property type="entry name" value="MTAN"/>
    <property type="match status" value="1"/>
</dbReference>
<dbReference type="GO" id="GO:0009164">
    <property type="term" value="P:nucleoside catabolic process"/>
    <property type="evidence" value="ECO:0007669"/>
    <property type="project" value="InterPro"/>
</dbReference>
<dbReference type="InterPro" id="IPR000845">
    <property type="entry name" value="Nucleoside_phosphorylase_d"/>
</dbReference>
<feature type="domain" description="Nucleoside phosphorylase" evidence="6">
    <location>
        <begin position="2"/>
        <end position="224"/>
    </location>
</feature>
<dbReference type="GO" id="GO:0005829">
    <property type="term" value="C:cytosol"/>
    <property type="evidence" value="ECO:0007669"/>
    <property type="project" value="TreeGrafter"/>
</dbReference>
<dbReference type="SUPFAM" id="SSF53167">
    <property type="entry name" value="Purine and uridine phosphorylases"/>
    <property type="match status" value="1"/>
</dbReference>
<gene>
    <name evidence="7" type="ORF">IAD46_04605</name>
</gene>
<name>A0A9D1GR35_9MOLU</name>
<dbReference type="GO" id="GO:0008782">
    <property type="term" value="F:adenosylhomocysteine nucleosidase activity"/>
    <property type="evidence" value="ECO:0007669"/>
    <property type="project" value="UniProtKB-EC"/>
</dbReference>
<keyword evidence="7" id="KW-0326">Glycosidase</keyword>
<evidence type="ECO:0000256" key="5">
    <source>
        <dbReference type="ARBA" id="ARBA00023167"/>
    </source>
</evidence>
<dbReference type="NCBIfam" id="TIGR01704">
    <property type="entry name" value="MTA_SAH-Nsdase"/>
    <property type="match status" value="1"/>
</dbReference>
<reference evidence="7" key="2">
    <citation type="journal article" date="2021" name="PeerJ">
        <title>Extensive microbial diversity within the chicken gut microbiome revealed by metagenomics and culture.</title>
        <authorList>
            <person name="Gilroy R."/>
            <person name="Ravi A."/>
            <person name="Getino M."/>
            <person name="Pursley I."/>
            <person name="Horton D.L."/>
            <person name="Alikhan N.F."/>
            <person name="Baker D."/>
            <person name="Gharbi K."/>
            <person name="Hall N."/>
            <person name="Watson M."/>
            <person name="Adriaenssens E.M."/>
            <person name="Foster-Nyarko E."/>
            <person name="Jarju S."/>
            <person name="Secka A."/>
            <person name="Antonio M."/>
            <person name="Oren A."/>
            <person name="Chaudhuri R.R."/>
            <person name="La Ragione R."/>
            <person name="Hildebrand F."/>
            <person name="Pallen M.J."/>
        </authorList>
    </citation>
    <scope>NUCLEOTIDE SEQUENCE</scope>
    <source>
        <strain evidence="7">ChiW17-6978</strain>
    </source>
</reference>
<dbReference type="GO" id="GO:0019284">
    <property type="term" value="P:L-methionine salvage from S-adenosylmethionine"/>
    <property type="evidence" value="ECO:0007669"/>
    <property type="project" value="TreeGrafter"/>
</dbReference>
<evidence type="ECO:0000313" key="7">
    <source>
        <dbReference type="EMBL" id="HIT50289.1"/>
    </source>
</evidence>
<dbReference type="AlphaFoldDB" id="A0A9D1GR35"/>